<dbReference type="SUPFAM" id="SSF82866">
    <property type="entry name" value="Multidrug efflux transporter AcrB transmembrane domain"/>
    <property type="match status" value="2"/>
</dbReference>
<evidence type="ECO:0000256" key="5">
    <source>
        <dbReference type="ARBA" id="ARBA00022989"/>
    </source>
</evidence>
<dbReference type="PANTHER" id="PTHR33406:SF11">
    <property type="entry name" value="MEMBRANE PROTEIN SCO6666-RELATED"/>
    <property type="match status" value="1"/>
</dbReference>
<sequence>MFSWLGRFAYGRRRGLLVAAALFVVVAGAWGSGVFNAMGSGGYTAPEAEANRANALLEEHFGHQPGDVDAAAVYTDPTGELTVDDAEFEQAVTEALARLPESEVISSTSYWSPELTPEQRAEYVAEDGRSVLATITLRGEDSAERLESYGDIQDEVRASGLETYLGGGFTSEYQLQRLATENLATAQLISLPILLVLLLVIFRGLVAAAIPVALGIMAILGSMVLLRGLTYVTDVSIFALEISTLLGLGLAIDYGLFMVSRFRQELERRDGEVAEALAATMNTAGRTVAFSGLTVVIGLCGLLFFPQPVSRSFGFGGITVVLFDIAAALLVLPAALAVLGPRINALSLPWPRRAAATVSREDRAWARLARAVTRRPLPWLTGGLLALLVAAAPLLSLEPGMTNHRYLPVTNEGQVVAGMLNEEFPPDGPAGTRVDIAVSGPVERGAIDDYLDTLAGLDGATETAVHRADAELTWVTVAHRGEADDAANLDLVREIRALDPPAGATEVLVGGLGGPALSLDNTEATTDSLPWALVFVGLSSLVLLFLAFRSVLVPVKAVLVAFLSLAASLGIIVWGFQEGGLAGLLDFHEVGTTDVWTLGLIVTIAFGLVTDYEMFLVSRVSEEYQATGDNHRAIDVGLRSTGSVITRAALLMIVVLAAMGFTATSLFLMTLGIGLTLSVVIDATVVRSIIVPAAMQLLGHANWWPGRPRRSDDRPDPPSDAHPARGAVVEGEPIRNA</sequence>
<gene>
    <name evidence="10" type="ORF">RNC47_02360</name>
</gene>
<evidence type="ECO:0000256" key="6">
    <source>
        <dbReference type="ARBA" id="ARBA00023136"/>
    </source>
</evidence>
<evidence type="ECO:0000256" key="8">
    <source>
        <dbReference type="SAM" id="Phobius"/>
    </source>
</evidence>
<evidence type="ECO:0000256" key="1">
    <source>
        <dbReference type="ARBA" id="ARBA00004651"/>
    </source>
</evidence>
<feature type="transmembrane region" description="Helical" evidence="8">
    <location>
        <begin position="596"/>
        <end position="615"/>
    </location>
</feature>
<proteinExistence type="inferred from homology"/>
<feature type="region of interest" description="Disordered" evidence="7">
    <location>
        <begin position="706"/>
        <end position="737"/>
    </location>
</feature>
<comment type="caution">
    <text evidence="10">The sequence shown here is derived from an EMBL/GenBank/DDBJ whole genome shotgun (WGS) entry which is preliminary data.</text>
</comment>
<feature type="domain" description="SSD" evidence="9">
    <location>
        <begin position="206"/>
        <end position="338"/>
    </location>
</feature>
<feature type="transmembrane region" description="Helical" evidence="8">
    <location>
        <begin position="377"/>
        <end position="397"/>
    </location>
</feature>
<feature type="transmembrane region" description="Helical" evidence="8">
    <location>
        <begin position="209"/>
        <end position="229"/>
    </location>
</feature>
<dbReference type="Proteomes" id="UP001183420">
    <property type="component" value="Unassembled WGS sequence"/>
</dbReference>
<organism evidence="10 11">
    <name type="scientific">Streptomyces millisiae</name>
    <dbReference type="NCBI Taxonomy" id="3075542"/>
    <lineage>
        <taxon>Bacteria</taxon>
        <taxon>Bacillati</taxon>
        <taxon>Actinomycetota</taxon>
        <taxon>Actinomycetes</taxon>
        <taxon>Kitasatosporales</taxon>
        <taxon>Streptomycetaceae</taxon>
        <taxon>Streptomyces</taxon>
    </lineage>
</organism>
<dbReference type="PROSITE" id="PS50156">
    <property type="entry name" value="SSD"/>
    <property type="match status" value="1"/>
</dbReference>
<dbReference type="PANTHER" id="PTHR33406">
    <property type="entry name" value="MEMBRANE PROTEIN MJ1562-RELATED"/>
    <property type="match status" value="1"/>
</dbReference>
<keyword evidence="3" id="KW-1003">Cell membrane</keyword>
<protein>
    <submittedName>
        <fullName evidence="10">MMPL family transporter</fullName>
    </submittedName>
</protein>
<keyword evidence="6 8" id="KW-0472">Membrane</keyword>
<comment type="subcellular location">
    <subcellularLocation>
        <location evidence="1">Cell membrane</location>
        <topology evidence="1">Multi-pass membrane protein</topology>
    </subcellularLocation>
</comment>
<feature type="transmembrane region" description="Helical" evidence="8">
    <location>
        <begin position="555"/>
        <end position="576"/>
    </location>
</feature>
<feature type="transmembrane region" description="Helical" evidence="8">
    <location>
        <begin position="529"/>
        <end position="548"/>
    </location>
</feature>
<comment type="similarity">
    <text evidence="2">Belongs to the resistance-nodulation-cell division (RND) (TC 2.A.6) family. MmpL subfamily.</text>
</comment>
<evidence type="ECO:0000256" key="7">
    <source>
        <dbReference type="SAM" id="MobiDB-lite"/>
    </source>
</evidence>
<evidence type="ECO:0000256" key="4">
    <source>
        <dbReference type="ARBA" id="ARBA00022692"/>
    </source>
</evidence>
<keyword evidence="11" id="KW-1185">Reference proteome</keyword>
<feature type="compositionally biased region" description="Basic and acidic residues" evidence="7">
    <location>
        <begin position="709"/>
        <end position="723"/>
    </location>
</feature>
<dbReference type="Gene3D" id="1.20.1640.10">
    <property type="entry name" value="Multidrug efflux transporter AcrB transmembrane domain"/>
    <property type="match status" value="2"/>
</dbReference>
<reference evidence="11" key="1">
    <citation type="submission" date="2023-07" db="EMBL/GenBank/DDBJ databases">
        <title>30 novel species of actinomycetes from the DSMZ collection.</title>
        <authorList>
            <person name="Nouioui I."/>
        </authorList>
    </citation>
    <scope>NUCLEOTIDE SEQUENCE [LARGE SCALE GENOMIC DNA]</scope>
    <source>
        <strain evidence="11">DSM 44918</strain>
    </source>
</reference>
<accession>A0ABU2LIV1</accession>
<evidence type="ECO:0000256" key="3">
    <source>
        <dbReference type="ARBA" id="ARBA00022475"/>
    </source>
</evidence>
<name>A0ABU2LIV1_9ACTN</name>
<evidence type="ECO:0000259" key="9">
    <source>
        <dbReference type="PROSITE" id="PS50156"/>
    </source>
</evidence>
<evidence type="ECO:0000256" key="2">
    <source>
        <dbReference type="ARBA" id="ARBA00010157"/>
    </source>
</evidence>
<feature type="transmembrane region" description="Helical" evidence="8">
    <location>
        <begin position="313"/>
        <end position="339"/>
    </location>
</feature>
<dbReference type="RefSeq" id="WP_311595019.1">
    <property type="nucleotide sequence ID" value="NZ_JAVREM010000002.1"/>
</dbReference>
<feature type="transmembrane region" description="Helical" evidence="8">
    <location>
        <begin position="648"/>
        <end position="673"/>
    </location>
</feature>
<feature type="transmembrane region" description="Helical" evidence="8">
    <location>
        <begin position="235"/>
        <end position="259"/>
    </location>
</feature>
<dbReference type="Pfam" id="PF03176">
    <property type="entry name" value="MMPL"/>
    <property type="match status" value="2"/>
</dbReference>
<dbReference type="InterPro" id="IPR050545">
    <property type="entry name" value="Mycobact_MmpL"/>
</dbReference>
<feature type="transmembrane region" description="Helical" evidence="8">
    <location>
        <begin position="183"/>
        <end position="202"/>
    </location>
</feature>
<keyword evidence="4 8" id="KW-0812">Transmembrane</keyword>
<evidence type="ECO:0000313" key="11">
    <source>
        <dbReference type="Proteomes" id="UP001183420"/>
    </source>
</evidence>
<feature type="transmembrane region" description="Helical" evidence="8">
    <location>
        <begin position="288"/>
        <end position="307"/>
    </location>
</feature>
<dbReference type="EMBL" id="JAVREM010000002">
    <property type="protein sequence ID" value="MDT0317178.1"/>
    <property type="molecule type" value="Genomic_DNA"/>
</dbReference>
<dbReference type="InterPro" id="IPR004869">
    <property type="entry name" value="MMPL_dom"/>
</dbReference>
<keyword evidence="5 8" id="KW-1133">Transmembrane helix</keyword>
<dbReference type="InterPro" id="IPR000731">
    <property type="entry name" value="SSD"/>
</dbReference>
<evidence type="ECO:0000313" key="10">
    <source>
        <dbReference type="EMBL" id="MDT0317178.1"/>
    </source>
</evidence>